<evidence type="ECO:0000256" key="3">
    <source>
        <dbReference type="SAM" id="MobiDB-lite"/>
    </source>
</evidence>
<dbReference type="PANTHER" id="PTHR23213:SF354">
    <property type="entry name" value="FORMIN-LIKE PROTEIN 4"/>
    <property type="match status" value="1"/>
</dbReference>
<accession>A0AA86S347</accession>
<dbReference type="InterPro" id="IPR042201">
    <property type="entry name" value="FH2_Formin_sf"/>
</dbReference>
<feature type="compositionally biased region" description="Low complexity" evidence="3">
    <location>
        <begin position="649"/>
        <end position="675"/>
    </location>
</feature>
<evidence type="ECO:0000256" key="5">
    <source>
        <dbReference type="SAM" id="SignalP"/>
    </source>
</evidence>
<dbReference type="GO" id="GO:0051015">
    <property type="term" value="F:actin filament binding"/>
    <property type="evidence" value="ECO:0007669"/>
    <property type="project" value="InterPro"/>
</dbReference>
<keyword evidence="8" id="KW-1185">Reference proteome</keyword>
<feature type="compositionally biased region" description="Polar residues" evidence="3">
    <location>
        <begin position="379"/>
        <end position="389"/>
    </location>
</feature>
<feature type="region of interest" description="Disordered" evidence="3">
    <location>
        <begin position="649"/>
        <end position="678"/>
    </location>
</feature>
<keyword evidence="4" id="KW-0812">Transmembrane</keyword>
<evidence type="ECO:0000259" key="6">
    <source>
        <dbReference type="PROSITE" id="PS51444"/>
    </source>
</evidence>
<proteinExistence type="inferred from homology"/>
<comment type="similarity">
    <text evidence="1">Belongs to the formin-like family. Class-I subfamily.</text>
</comment>
<feature type="compositionally biased region" description="Polar residues" evidence="3">
    <location>
        <begin position="254"/>
        <end position="267"/>
    </location>
</feature>
<protein>
    <recommendedName>
        <fullName evidence="2">Formin-like protein</fullName>
    </recommendedName>
</protein>
<evidence type="ECO:0000256" key="1">
    <source>
        <dbReference type="ARBA" id="ARBA00025793"/>
    </source>
</evidence>
<dbReference type="GO" id="GO:0045010">
    <property type="term" value="P:actin nucleation"/>
    <property type="evidence" value="ECO:0007669"/>
    <property type="project" value="InterPro"/>
</dbReference>
<keyword evidence="5" id="KW-0732">Signal</keyword>
<dbReference type="Pfam" id="PF02181">
    <property type="entry name" value="FH2"/>
    <property type="match status" value="1"/>
</dbReference>
<evidence type="ECO:0000256" key="2">
    <source>
        <dbReference type="RuleBase" id="RU361260"/>
    </source>
</evidence>
<feature type="chain" id="PRO_5041721083" description="Formin-like protein" evidence="5">
    <location>
        <begin position="19"/>
        <end position="887"/>
    </location>
</feature>
<dbReference type="SUPFAM" id="SSF101447">
    <property type="entry name" value="Formin homology 2 domain (FH2 domain)"/>
    <property type="match status" value="1"/>
</dbReference>
<dbReference type="EMBL" id="OY731399">
    <property type="protein sequence ID" value="CAJ1931597.1"/>
    <property type="molecule type" value="Genomic_DNA"/>
</dbReference>
<dbReference type="PANTHER" id="PTHR23213">
    <property type="entry name" value="FORMIN-RELATED"/>
    <property type="match status" value="1"/>
</dbReference>
<feature type="region of interest" description="Disordered" evidence="3">
    <location>
        <begin position="38"/>
        <end position="69"/>
    </location>
</feature>
<feature type="domain" description="FH2" evidence="6">
    <location>
        <begin position="383"/>
        <end position="828"/>
    </location>
</feature>
<dbReference type="PROSITE" id="PS51444">
    <property type="entry name" value="FH2"/>
    <property type="match status" value="1"/>
</dbReference>
<dbReference type="InterPro" id="IPR027643">
    <property type="entry name" value="Formin-like_plant"/>
</dbReference>
<feature type="region of interest" description="Disordered" evidence="3">
    <location>
        <begin position="218"/>
        <end position="394"/>
    </location>
</feature>
<keyword evidence="4" id="KW-1133">Transmembrane helix</keyword>
<evidence type="ECO:0000313" key="8">
    <source>
        <dbReference type="Proteomes" id="UP001189624"/>
    </source>
</evidence>
<dbReference type="Gene3D" id="1.20.58.2220">
    <property type="entry name" value="Formin, FH2 domain"/>
    <property type="match status" value="1"/>
</dbReference>
<feature type="compositionally biased region" description="Pro residues" evidence="3">
    <location>
        <begin position="334"/>
        <end position="358"/>
    </location>
</feature>
<feature type="compositionally biased region" description="Pro residues" evidence="3">
    <location>
        <begin position="219"/>
        <end position="228"/>
    </location>
</feature>
<keyword evidence="4" id="KW-0472">Membrane</keyword>
<gene>
    <name evidence="7" type="ORF">AYBTSS11_LOCUS5344</name>
</gene>
<feature type="signal peptide" evidence="5">
    <location>
        <begin position="1"/>
        <end position="18"/>
    </location>
</feature>
<feature type="compositionally biased region" description="Low complexity" evidence="3">
    <location>
        <begin position="229"/>
        <end position="253"/>
    </location>
</feature>
<dbReference type="AlphaFoldDB" id="A0AA86S347"/>
<dbReference type="Gramene" id="rna-AYBTSS11_LOCUS5344">
    <property type="protein sequence ID" value="CAJ1931597.1"/>
    <property type="gene ID" value="gene-AYBTSS11_LOCUS5344"/>
</dbReference>
<dbReference type="Proteomes" id="UP001189624">
    <property type="component" value="Chromosome 2"/>
</dbReference>
<dbReference type="InterPro" id="IPR015425">
    <property type="entry name" value="FH2_Formin"/>
</dbReference>
<dbReference type="SMART" id="SM00498">
    <property type="entry name" value="FH2"/>
    <property type="match status" value="1"/>
</dbReference>
<feature type="compositionally biased region" description="Pro residues" evidence="3">
    <location>
        <begin position="41"/>
        <end position="62"/>
    </location>
</feature>
<evidence type="ECO:0000313" key="7">
    <source>
        <dbReference type="EMBL" id="CAJ1931597.1"/>
    </source>
</evidence>
<name>A0AA86S347_9FABA</name>
<reference evidence="7" key="1">
    <citation type="submission" date="2023-10" db="EMBL/GenBank/DDBJ databases">
        <authorList>
            <person name="Domelevo Entfellner J.-B."/>
        </authorList>
    </citation>
    <scope>NUCLEOTIDE SEQUENCE</scope>
</reference>
<feature type="transmembrane region" description="Helical" evidence="4">
    <location>
        <begin position="79"/>
        <end position="98"/>
    </location>
</feature>
<organism evidence="7 8">
    <name type="scientific">Sphenostylis stenocarpa</name>
    <dbReference type="NCBI Taxonomy" id="92480"/>
    <lineage>
        <taxon>Eukaryota</taxon>
        <taxon>Viridiplantae</taxon>
        <taxon>Streptophyta</taxon>
        <taxon>Embryophyta</taxon>
        <taxon>Tracheophyta</taxon>
        <taxon>Spermatophyta</taxon>
        <taxon>Magnoliopsida</taxon>
        <taxon>eudicotyledons</taxon>
        <taxon>Gunneridae</taxon>
        <taxon>Pentapetalae</taxon>
        <taxon>rosids</taxon>
        <taxon>fabids</taxon>
        <taxon>Fabales</taxon>
        <taxon>Fabaceae</taxon>
        <taxon>Papilionoideae</taxon>
        <taxon>50 kb inversion clade</taxon>
        <taxon>NPAAA clade</taxon>
        <taxon>indigoferoid/millettioid clade</taxon>
        <taxon>Phaseoleae</taxon>
        <taxon>Sphenostylis</taxon>
    </lineage>
</organism>
<evidence type="ECO:0000256" key="4">
    <source>
        <dbReference type="SAM" id="Phobius"/>
    </source>
</evidence>
<sequence length="887" mass="97974">MMLLLLVSLVALQGFVLPICYCQTNTPQNIETFYPIQTQEPPLPIQPPESPPKPHAPPPSPGPVAATTTFSSSSKVGTAVAATAAGTIVVSGLVFFLVRRCFRTRKRKETTNSTVSAVDRRVTPQVEVFERVEGNVKGLIVDEDGLDVIYWRKLEGKKLPEKNFQREVLDFPKDKEDDHEGHLVKRYESIQETPLLRERSSTSHMNIFLPKESYTIMRIPPPAPPPTVPSSVGGSPTQPSSPSFTPSSPKPISNFFSSIPNITNSATPIAPPTVPDKKNEATIPASAPSPPPPILDIKNSPQPPPPPPILDKKNSTQPPPPPPIPNNKNLAGAAPPPPPPPPPPIPPRKSPAPPPHPPKASGLKSSSKPPANPIERIAGTTSKQGNTSPEVKLKPLHWDKVNTNLDHSMVWDKIDRGSFRVDDDLMEALFGLVATNRNDNAPKENNSTSSSRDALAPSSNAFLLDPRKSQNVAIVLKSLAISRKEIIDALIDGQGLNIETIEKLGRIAPTEEEQSLILAYEGDPSKLAEAESFLRHILKAVPSAFKRLNALLFRLNYDSEILEIKEFLQTLEIGCKELRNQGMFVKLLEAVLKAGNRMNAGTHRGNAQAFNLASLRKLADVKSTDGKTTLLHFVVEEVVRSEGKRAVLSRNRSLSRSSSRDSNSSGDSQNSSGSNEQRKREYITLGLPVVGGISSEFSNVKKAAVTDYNSFLASISALSARIVEIRELVSRCGNDKGGNFVREMNRFLESAEEELRLVREEQTRVMQIVKRTTDYYQGGASKDSAEHPLYLFVIVKDFLGMVDQACIEIARNMQKRKTPKSSKWRHYLLCFIQNMNEIAPSLWWLIREDLVLPTANHWRFGNTVKAVFFCIDRASSRWHIQKLKPFF</sequence>